<feature type="transmembrane region" description="Helical" evidence="1">
    <location>
        <begin position="6"/>
        <end position="25"/>
    </location>
</feature>
<dbReference type="EMBL" id="BAABBP010000020">
    <property type="protein sequence ID" value="GAA3998455.1"/>
    <property type="molecule type" value="Genomic_DNA"/>
</dbReference>
<name>A0ABP7RJH5_9BURK</name>
<keyword evidence="1" id="KW-0812">Transmembrane</keyword>
<keyword evidence="1" id="KW-0472">Membrane</keyword>
<organism evidence="2 3">
    <name type="scientific">Comamonas faecalis</name>
    <dbReference type="NCBI Taxonomy" id="1387849"/>
    <lineage>
        <taxon>Bacteria</taxon>
        <taxon>Pseudomonadati</taxon>
        <taxon>Pseudomonadota</taxon>
        <taxon>Betaproteobacteria</taxon>
        <taxon>Burkholderiales</taxon>
        <taxon>Comamonadaceae</taxon>
        <taxon>Comamonas</taxon>
    </lineage>
</organism>
<protein>
    <submittedName>
        <fullName evidence="2">Uncharacterized protein</fullName>
    </submittedName>
</protein>
<dbReference type="RefSeq" id="WP_344869698.1">
    <property type="nucleotide sequence ID" value="NZ_BAABBP010000020.1"/>
</dbReference>
<evidence type="ECO:0000313" key="3">
    <source>
        <dbReference type="Proteomes" id="UP001501627"/>
    </source>
</evidence>
<evidence type="ECO:0000256" key="1">
    <source>
        <dbReference type="SAM" id="Phobius"/>
    </source>
</evidence>
<proteinExistence type="predicted"/>
<keyword evidence="3" id="KW-1185">Reference proteome</keyword>
<gene>
    <name evidence="2" type="ORF">GCM10022279_22750</name>
</gene>
<reference evidence="3" key="1">
    <citation type="journal article" date="2019" name="Int. J. Syst. Evol. Microbiol.">
        <title>The Global Catalogue of Microorganisms (GCM) 10K type strain sequencing project: providing services to taxonomists for standard genome sequencing and annotation.</title>
        <authorList>
            <consortium name="The Broad Institute Genomics Platform"/>
            <consortium name="The Broad Institute Genome Sequencing Center for Infectious Disease"/>
            <person name="Wu L."/>
            <person name="Ma J."/>
        </authorList>
    </citation>
    <scope>NUCLEOTIDE SEQUENCE [LARGE SCALE GENOMIC DNA]</scope>
    <source>
        <strain evidence="3">JCM 17561</strain>
    </source>
</reference>
<accession>A0ABP7RJH5</accession>
<comment type="caution">
    <text evidence="2">The sequence shown here is derived from an EMBL/GenBank/DDBJ whole genome shotgun (WGS) entry which is preliminary data.</text>
</comment>
<sequence length="41" mass="4637">MHPRTATWIKIAAALTLLAVFALYLRPGFMLALTDQIWACF</sequence>
<keyword evidence="1" id="KW-1133">Transmembrane helix</keyword>
<dbReference type="Proteomes" id="UP001501627">
    <property type="component" value="Unassembled WGS sequence"/>
</dbReference>
<evidence type="ECO:0000313" key="2">
    <source>
        <dbReference type="EMBL" id="GAA3998455.1"/>
    </source>
</evidence>